<evidence type="ECO:0000256" key="11">
    <source>
        <dbReference type="PIRSR" id="PIRSR000463-1"/>
    </source>
</evidence>
<comment type="caution">
    <text evidence="13">The sequence shown here is derived from an EMBL/GenBank/DDBJ whole genome shotgun (WGS) entry which is preliminary data.</text>
</comment>
<dbReference type="InterPro" id="IPR013780">
    <property type="entry name" value="Glyco_hydro_b"/>
</dbReference>
<keyword evidence="7 10" id="KW-0808">Transferase</keyword>
<comment type="pathway">
    <text evidence="3 10">Glycan biosynthesis; glycogen biosynthesis.</text>
</comment>
<dbReference type="InterPro" id="IPR006407">
    <property type="entry name" value="GlgB"/>
</dbReference>
<organism evidence="13 14">
    <name type="scientific">Niveispirillum lacus</name>
    <dbReference type="NCBI Taxonomy" id="1981099"/>
    <lineage>
        <taxon>Bacteria</taxon>
        <taxon>Pseudomonadati</taxon>
        <taxon>Pseudomonadota</taxon>
        <taxon>Alphaproteobacteria</taxon>
        <taxon>Rhodospirillales</taxon>
        <taxon>Azospirillaceae</taxon>
        <taxon>Niveispirillum</taxon>
    </lineage>
</organism>
<evidence type="ECO:0000256" key="3">
    <source>
        <dbReference type="ARBA" id="ARBA00004964"/>
    </source>
</evidence>
<evidence type="ECO:0000313" key="13">
    <source>
        <dbReference type="EMBL" id="OYQ32306.1"/>
    </source>
</evidence>
<dbReference type="PANTHER" id="PTHR43651">
    <property type="entry name" value="1,4-ALPHA-GLUCAN-BRANCHING ENZYME"/>
    <property type="match status" value="1"/>
</dbReference>
<dbReference type="InterPro" id="IPR044143">
    <property type="entry name" value="GlgB_N_E_set_prok"/>
</dbReference>
<dbReference type="Pfam" id="PF00128">
    <property type="entry name" value="Alpha-amylase"/>
    <property type="match status" value="1"/>
</dbReference>
<keyword evidence="14" id="KW-1185">Reference proteome</keyword>
<dbReference type="NCBIfam" id="TIGR01515">
    <property type="entry name" value="branching_enzym"/>
    <property type="match status" value="1"/>
</dbReference>
<dbReference type="Pfam" id="PF02806">
    <property type="entry name" value="Alpha-amylase_C"/>
    <property type="match status" value="1"/>
</dbReference>
<dbReference type="Gene3D" id="2.60.40.1180">
    <property type="entry name" value="Golgi alpha-mannosidase II"/>
    <property type="match status" value="1"/>
</dbReference>
<dbReference type="NCBIfam" id="NF008967">
    <property type="entry name" value="PRK12313.1"/>
    <property type="match status" value="1"/>
</dbReference>
<evidence type="ECO:0000256" key="5">
    <source>
        <dbReference type="ARBA" id="ARBA00022600"/>
    </source>
</evidence>
<dbReference type="OrthoDB" id="9800174at2"/>
<evidence type="ECO:0000256" key="10">
    <source>
        <dbReference type="HAMAP-Rule" id="MF_00685"/>
    </source>
</evidence>
<dbReference type="FunFam" id="2.60.40.10:FF:000169">
    <property type="entry name" value="1,4-alpha-glucan branching enzyme GlgB"/>
    <property type="match status" value="1"/>
</dbReference>
<dbReference type="AlphaFoldDB" id="A0A255YSU1"/>
<dbReference type="Pfam" id="PF02922">
    <property type="entry name" value="CBM_48"/>
    <property type="match status" value="1"/>
</dbReference>
<dbReference type="GO" id="GO:0043169">
    <property type="term" value="F:cation binding"/>
    <property type="evidence" value="ECO:0007669"/>
    <property type="project" value="InterPro"/>
</dbReference>
<dbReference type="GO" id="GO:0005829">
    <property type="term" value="C:cytosol"/>
    <property type="evidence" value="ECO:0007669"/>
    <property type="project" value="TreeGrafter"/>
</dbReference>
<accession>A0A255YSU1</accession>
<dbReference type="Proteomes" id="UP000216998">
    <property type="component" value="Unassembled WGS sequence"/>
</dbReference>
<dbReference type="Gene3D" id="2.60.40.10">
    <property type="entry name" value="Immunoglobulins"/>
    <property type="match status" value="2"/>
</dbReference>
<proteinExistence type="inferred from homology"/>
<protein>
    <recommendedName>
        <fullName evidence="10">1,4-alpha-glucan branching enzyme GlgB</fullName>
        <ecNumber evidence="10">2.4.1.18</ecNumber>
    </recommendedName>
    <alternativeName>
        <fullName evidence="10">1,4-alpha-D-glucan:1,4-alpha-D-glucan 6-glucosyl-transferase</fullName>
    </alternativeName>
    <alternativeName>
        <fullName evidence="10">Alpha-(1-&gt;4)-glucan branching enzyme</fullName>
    </alternativeName>
    <alternativeName>
        <fullName evidence="10">Glycogen branching enzyme</fullName>
        <shortName evidence="10">BE</shortName>
    </alternativeName>
</protein>
<keyword evidence="5 10" id="KW-0321">Glycogen metabolism</keyword>
<keyword evidence="8 10" id="KW-0320">Glycogen biosynthesis</keyword>
<comment type="similarity">
    <text evidence="4 10">Belongs to the glycosyl hydrolase 13 family. GlgB subfamily.</text>
</comment>
<dbReference type="PANTHER" id="PTHR43651:SF3">
    <property type="entry name" value="1,4-ALPHA-GLUCAN-BRANCHING ENZYME"/>
    <property type="match status" value="1"/>
</dbReference>
<evidence type="ECO:0000256" key="2">
    <source>
        <dbReference type="ARBA" id="ARBA00002953"/>
    </source>
</evidence>
<dbReference type="NCBIfam" id="NF003811">
    <property type="entry name" value="PRK05402.1"/>
    <property type="match status" value="1"/>
</dbReference>
<dbReference type="CDD" id="cd11322">
    <property type="entry name" value="AmyAc_Glg_BE"/>
    <property type="match status" value="1"/>
</dbReference>
<feature type="active site" description="Nucleophile" evidence="10 11">
    <location>
        <position position="410"/>
    </location>
</feature>
<dbReference type="InterPro" id="IPR054169">
    <property type="entry name" value="GlgB_N"/>
</dbReference>
<dbReference type="Gene3D" id="3.20.20.80">
    <property type="entry name" value="Glycosidases"/>
    <property type="match status" value="1"/>
</dbReference>
<dbReference type="GO" id="GO:0005978">
    <property type="term" value="P:glycogen biosynthetic process"/>
    <property type="evidence" value="ECO:0007669"/>
    <property type="project" value="UniProtKB-UniRule"/>
</dbReference>
<comment type="catalytic activity">
    <reaction evidence="1 10">
        <text>Transfers a segment of a (1-&gt;4)-alpha-D-glucan chain to a primary hydroxy group in a similar glucan chain.</text>
        <dbReference type="EC" id="2.4.1.18"/>
    </reaction>
</comment>
<evidence type="ECO:0000256" key="8">
    <source>
        <dbReference type="ARBA" id="ARBA00023056"/>
    </source>
</evidence>
<dbReference type="SUPFAM" id="SSF51011">
    <property type="entry name" value="Glycosyl hydrolase domain"/>
    <property type="match status" value="1"/>
</dbReference>
<keyword evidence="6 10" id="KW-0328">Glycosyltransferase</keyword>
<dbReference type="InterPro" id="IPR006048">
    <property type="entry name" value="A-amylase/branching_C"/>
</dbReference>
<evidence type="ECO:0000256" key="7">
    <source>
        <dbReference type="ARBA" id="ARBA00022679"/>
    </source>
</evidence>
<dbReference type="InterPro" id="IPR014756">
    <property type="entry name" value="Ig_E-set"/>
</dbReference>
<dbReference type="SUPFAM" id="SSF81296">
    <property type="entry name" value="E set domains"/>
    <property type="match status" value="2"/>
</dbReference>
<dbReference type="CDD" id="cd02855">
    <property type="entry name" value="E_set_GBE_prok_N"/>
    <property type="match status" value="1"/>
</dbReference>
<dbReference type="HAMAP" id="MF_00685">
    <property type="entry name" value="GlgB"/>
    <property type="match status" value="1"/>
</dbReference>
<dbReference type="InterPro" id="IPR017853">
    <property type="entry name" value="GH"/>
</dbReference>
<dbReference type="Pfam" id="PF22019">
    <property type="entry name" value="GlgB_N"/>
    <property type="match status" value="1"/>
</dbReference>
<gene>
    <name evidence="10" type="primary">glgB</name>
    <name evidence="13" type="ORF">CHU95_15980</name>
</gene>
<evidence type="ECO:0000256" key="6">
    <source>
        <dbReference type="ARBA" id="ARBA00022676"/>
    </source>
</evidence>
<evidence type="ECO:0000259" key="12">
    <source>
        <dbReference type="SMART" id="SM00642"/>
    </source>
</evidence>
<dbReference type="UniPathway" id="UPA00164"/>
<name>A0A255YSU1_9PROT</name>
<keyword evidence="9 10" id="KW-0119">Carbohydrate metabolism</keyword>
<dbReference type="FunFam" id="3.20.20.80:FF:000003">
    <property type="entry name" value="1,4-alpha-glucan branching enzyme GlgB"/>
    <property type="match status" value="1"/>
</dbReference>
<dbReference type="RefSeq" id="WP_094457348.1">
    <property type="nucleotide sequence ID" value="NZ_NOXU01000031.1"/>
</dbReference>
<dbReference type="FunFam" id="2.60.40.1180:FF:000002">
    <property type="entry name" value="1,4-alpha-glucan branching enzyme GlgB"/>
    <property type="match status" value="1"/>
</dbReference>
<dbReference type="GO" id="GO:0004553">
    <property type="term" value="F:hydrolase activity, hydrolyzing O-glycosyl compounds"/>
    <property type="evidence" value="ECO:0007669"/>
    <property type="project" value="InterPro"/>
</dbReference>
<feature type="active site" description="Proton donor" evidence="10 11">
    <location>
        <position position="467"/>
    </location>
</feature>
<dbReference type="InterPro" id="IPR004193">
    <property type="entry name" value="Glyco_hydro_13_N"/>
</dbReference>
<comment type="function">
    <text evidence="2 10">Catalyzes the formation of the alpha-1,6-glucosidic linkages in glycogen by scission of a 1,4-alpha-linked oligosaccharide from growing alpha-1,4-glucan chains and the subsequent attachment of the oligosaccharide to the alpha-1,6 position.</text>
</comment>
<dbReference type="EMBL" id="NOXU01000031">
    <property type="protein sequence ID" value="OYQ32306.1"/>
    <property type="molecule type" value="Genomic_DNA"/>
</dbReference>
<dbReference type="PIRSF" id="PIRSF000463">
    <property type="entry name" value="GlgB"/>
    <property type="match status" value="1"/>
</dbReference>
<sequence length="738" mass="82651">MPHSLSDAEIVAITQATHGDVFAILGPHPLHDGSGRVELRVFRPDASHVTVVGADGAERLELPRLHSDGFFAGTLNAEQAAGYRLRLSRGNESWEIEDPYRFAPILGEMDQYLLGEGRHWRSYEKLGAHLDVIDGVAGVRFAVWAPNARRISVVGDFNGWDGRIHVMRLRLGAGIWEIFIPGVTEGAHYKYEMLDAGGYLLPLKADPHALAAEFRPATASIVSRIDHHAWQDKDWLAKRAARNARTAPISIYEVHPGSWRRPGHAGYLNWRDLAGQLVPYVKEMGFTHIEVMPVHEHPFDGSWGYQALGLFAPTSRFGTPTDFQAFVDACHQADIGLIIDWVPGHFPTDAHGLYEFDGSHLYEHADPRQGYHPDWNTAIYNFGRNEVTNFLISNALFWLRHYHIDGLRVDAVASMLYLDYSRKEGEWIPNRHGGRENLEAIDFMRRMNALVYGTEEGQGGGAITIAEESTAWPGVSQPAHAGGLGFGYKWNMGWMHDTLKYMQRDPIHRRHHHNDLTFGLLYAFSENFILPLSHDEVVHGKGSLLARMPGDDWQKFANLRAYFSFMWTHPGKKLLFMGGEFAQGREWNHDGQLDWHLLDDHGGGHWHRGVRDLVRDLNHLYRDVAALHERDCEGEGFRWIKGGAAEESVLAYSRHGFAEGAVAVSVVNFTPVPRQVYRVGLPFGGHWREALNSDAVAYAGSGITNPEPLAAEALPWDGQPFSVEIALPPLAGLVLLPA</sequence>
<dbReference type="InterPro" id="IPR037439">
    <property type="entry name" value="Branching_enzy"/>
</dbReference>
<dbReference type="InterPro" id="IPR006047">
    <property type="entry name" value="GH13_cat_dom"/>
</dbReference>
<evidence type="ECO:0000313" key="14">
    <source>
        <dbReference type="Proteomes" id="UP000216998"/>
    </source>
</evidence>
<dbReference type="SUPFAM" id="SSF51445">
    <property type="entry name" value="(Trans)glycosidases"/>
    <property type="match status" value="1"/>
</dbReference>
<evidence type="ECO:0000256" key="9">
    <source>
        <dbReference type="ARBA" id="ARBA00023277"/>
    </source>
</evidence>
<reference evidence="13 14" key="1">
    <citation type="submission" date="2017-07" db="EMBL/GenBank/DDBJ databases">
        <title>Niveispirillum cyanobacteriorum sp. nov., isolated from cyanobacterial aggregates in a eutrophic lake.</title>
        <authorList>
            <person name="Cai H."/>
        </authorList>
    </citation>
    <scope>NUCLEOTIDE SEQUENCE [LARGE SCALE GENOMIC DNA]</scope>
    <source>
        <strain evidence="14">TH1-14</strain>
    </source>
</reference>
<feature type="domain" description="Glycosyl hydrolase family 13 catalytic" evidence="12">
    <location>
        <begin position="253"/>
        <end position="615"/>
    </location>
</feature>
<evidence type="ECO:0000256" key="4">
    <source>
        <dbReference type="ARBA" id="ARBA00009000"/>
    </source>
</evidence>
<dbReference type="InterPro" id="IPR013783">
    <property type="entry name" value="Ig-like_fold"/>
</dbReference>
<evidence type="ECO:0000256" key="1">
    <source>
        <dbReference type="ARBA" id="ARBA00000826"/>
    </source>
</evidence>
<dbReference type="EC" id="2.4.1.18" evidence="10"/>
<dbReference type="GO" id="GO:0003844">
    <property type="term" value="F:1,4-alpha-glucan branching enzyme activity"/>
    <property type="evidence" value="ECO:0007669"/>
    <property type="project" value="UniProtKB-UniRule"/>
</dbReference>
<dbReference type="SMART" id="SM00642">
    <property type="entry name" value="Aamy"/>
    <property type="match status" value="1"/>
</dbReference>
<comment type="subunit">
    <text evidence="10">Monomer.</text>
</comment>